<sequence length="850" mass="92590">MVYFSVVAVFWLLGFETVVCQYSAHSPPYYPSPRIEGSGDWKEAYVKAKAFVDQLTILEKVNITTGTGWQMGNCVGNVGTIPRINFPALCLQDSPLGVRFGTYSSAFPAGLNAAMTWDRSLMRARGYAMGAEFKGKGVNVALGPVAGPLGRHPEGGRNWEGFSPDPVLTGIGMFETISGMQSAGVIATAKHFIGNEQEHFRQVNEAIGYGYDIDESLSSNIDDRTLHELYAWPFADAVRANVGAVMCSYNQVNNSYSCQNSKLLNGILKDEMGFQGFVMSDWQAQHVGVASALAGLDMTMPGDQNFYSGNSYFGGNLTIAVLNGSVPEWRLDDMATRIMAAYFLLDQDKDYPETNFNSWTTDEYGYPNFFSQQDYKRINQDINVQADHYKVIRDIGAKSAVLLKNVGGALPLHKPRQIGLFGSDAGEAEYGPNGCSDRGCNNGTLAMGWGSGSSNFPYLVTPLEAIKARAKQDGTVVQSVLDDYAYAQINATAKVASVCLTFVSSDSGEGYISVDGNEGDRNNLTLWKDGETLINTVASHCNNTVVVIHAGGTVLLESFIDHPNVTAVIFAGLPGQESGNGLADILYGDVNPSGKLPFTMGKSRSDYGVDILYTPNAKVPQEDFSEGLFIDYRHFDKKGIEPRFPFGFGMSYTTFKYSTLYIAKLGFPEGYRPFKGFTTAADNSTSSYDLSEFLPPAGFSSWKVPLFVYPYLNSTSDVKKGTYEDAPEGAYDTAPKAIHPAGGAPGGNPSLYEPVYEVSAIVANTGSCAGEEVVQLYLETGLADDPVIVLRNFEKVFLEKGQSTMVRMQLNRRDLMRWDAATQDWILPTKSMIVKVGSSSRDTPLVGKLY</sequence>
<dbReference type="FunFam" id="3.40.50.1700:FF:000003">
    <property type="entry name" value="Probable beta-glucosidase"/>
    <property type="match status" value="1"/>
</dbReference>
<comment type="caution">
    <text evidence="12">The sequence shown here is derived from an EMBL/GenBank/DDBJ whole genome shotgun (WGS) entry which is preliminary data.</text>
</comment>
<dbReference type="FunFam" id="3.20.20.300:FF:000002">
    <property type="entry name" value="Probable beta-glucosidase"/>
    <property type="match status" value="1"/>
</dbReference>
<dbReference type="SUPFAM" id="SSF52279">
    <property type="entry name" value="Beta-D-glucan exohydrolase, C-terminal domain"/>
    <property type="match status" value="1"/>
</dbReference>
<dbReference type="InterPro" id="IPR036881">
    <property type="entry name" value="Glyco_hydro_3_C_sf"/>
</dbReference>
<gene>
    <name evidence="12" type="ORF">FN846DRAFT_907324</name>
</gene>
<feature type="chain" id="PRO_5023916780" description="beta-glucosidase" evidence="10">
    <location>
        <begin position="21"/>
        <end position="850"/>
    </location>
</feature>
<keyword evidence="7" id="KW-0119">Carbohydrate metabolism</keyword>
<dbReference type="SMART" id="SM01217">
    <property type="entry name" value="Fn3_like"/>
    <property type="match status" value="1"/>
</dbReference>
<dbReference type="GO" id="GO:0009251">
    <property type="term" value="P:glucan catabolic process"/>
    <property type="evidence" value="ECO:0007669"/>
    <property type="project" value="TreeGrafter"/>
</dbReference>
<dbReference type="Proteomes" id="UP000326924">
    <property type="component" value="Unassembled WGS sequence"/>
</dbReference>
<evidence type="ECO:0000256" key="4">
    <source>
        <dbReference type="ARBA" id="ARBA00012744"/>
    </source>
</evidence>
<organism evidence="12 13">
    <name type="scientific">Sphaerosporella brunnea</name>
    <dbReference type="NCBI Taxonomy" id="1250544"/>
    <lineage>
        <taxon>Eukaryota</taxon>
        <taxon>Fungi</taxon>
        <taxon>Dikarya</taxon>
        <taxon>Ascomycota</taxon>
        <taxon>Pezizomycotina</taxon>
        <taxon>Pezizomycetes</taxon>
        <taxon>Pezizales</taxon>
        <taxon>Pyronemataceae</taxon>
        <taxon>Sphaerosporella</taxon>
    </lineage>
</organism>
<dbReference type="InterPro" id="IPR036962">
    <property type="entry name" value="Glyco_hydro_3_N_sf"/>
</dbReference>
<keyword evidence="5" id="KW-0378">Hydrolase</keyword>
<dbReference type="SUPFAM" id="SSF51445">
    <property type="entry name" value="(Trans)glycosidases"/>
    <property type="match status" value="1"/>
</dbReference>
<feature type="domain" description="Fibronectin type III-like" evidence="11">
    <location>
        <begin position="772"/>
        <end position="840"/>
    </location>
</feature>
<evidence type="ECO:0000256" key="1">
    <source>
        <dbReference type="ARBA" id="ARBA00000448"/>
    </source>
</evidence>
<dbReference type="EMBL" id="VXIS01000096">
    <property type="protein sequence ID" value="KAA8905769.1"/>
    <property type="molecule type" value="Genomic_DNA"/>
</dbReference>
<dbReference type="InterPro" id="IPR017853">
    <property type="entry name" value="GH"/>
</dbReference>
<dbReference type="InParanoid" id="A0A5J5EWT0"/>
<comment type="catalytic activity">
    <reaction evidence="1">
        <text>Hydrolysis of terminal, non-reducing beta-D-glucosyl residues with release of beta-D-glucose.</text>
        <dbReference type="EC" id="3.2.1.21"/>
    </reaction>
</comment>
<dbReference type="InterPro" id="IPR001764">
    <property type="entry name" value="Glyco_hydro_3_N"/>
</dbReference>
<evidence type="ECO:0000256" key="5">
    <source>
        <dbReference type="ARBA" id="ARBA00022801"/>
    </source>
</evidence>
<evidence type="ECO:0000313" key="13">
    <source>
        <dbReference type="Proteomes" id="UP000326924"/>
    </source>
</evidence>
<name>A0A5J5EWT0_9PEZI</name>
<dbReference type="InterPro" id="IPR013783">
    <property type="entry name" value="Ig-like_fold"/>
</dbReference>
<dbReference type="InterPro" id="IPR026891">
    <property type="entry name" value="Fn3-like"/>
</dbReference>
<keyword evidence="8" id="KW-0326">Glycosidase</keyword>
<accession>A0A5J5EWT0</accession>
<proteinExistence type="inferred from homology"/>
<dbReference type="InterPro" id="IPR002772">
    <property type="entry name" value="Glyco_hydro_3_C"/>
</dbReference>
<comment type="pathway">
    <text evidence="2">Glycan metabolism; cellulose degradation.</text>
</comment>
<dbReference type="AlphaFoldDB" id="A0A5J5EWT0"/>
<dbReference type="PRINTS" id="PR00133">
    <property type="entry name" value="GLHYDRLASE3"/>
</dbReference>
<dbReference type="Pfam" id="PF01915">
    <property type="entry name" value="Glyco_hydro_3_C"/>
    <property type="match status" value="1"/>
</dbReference>
<dbReference type="Gene3D" id="3.20.20.300">
    <property type="entry name" value="Glycoside hydrolase, family 3, N-terminal domain"/>
    <property type="match status" value="1"/>
</dbReference>
<dbReference type="OrthoDB" id="416222at2759"/>
<evidence type="ECO:0000256" key="8">
    <source>
        <dbReference type="ARBA" id="ARBA00023295"/>
    </source>
</evidence>
<keyword evidence="10" id="KW-0732">Signal</keyword>
<dbReference type="Gene3D" id="2.60.40.10">
    <property type="entry name" value="Immunoglobulins"/>
    <property type="match status" value="1"/>
</dbReference>
<dbReference type="EC" id="3.2.1.21" evidence="4"/>
<evidence type="ECO:0000256" key="9">
    <source>
        <dbReference type="ARBA" id="ARBA00023326"/>
    </source>
</evidence>
<evidence type="ECO:0000259" key="11">
    <source>
        <dbReference type="SMART" id="SM01217"/>
    </source>
</evidence>
<evidence type="ECO:0000256" key="3">
    <source>
        <dbReference type="ARBA" id="ARBA00005336"/>
    </source>
</evidence>
<evidence type="ECO:0000256" key="6">
    <source>
        <dbReference type="ARBA" id="ARBA00023180"/>
    </source>
</evidence>
<dbReference type="Pfam" id="PF00933">
    <property type="entry name" value="Glyco_hydro_3"/>
    <property type="match status" value="1"/>
</dbReference>
<dbReference type="PANTHER" id="PTHR42715">
    <property type="entry name" value="BETA-GLUCOSIDASE"/>
    <property type="match status" value="1"/>
</dbReference>
<dbReference type="InterPro" id="IPR050288">
    <property type="entry name" value="Cellulose_deg_GH3"/>
</dbReference>
<keyword evidence="13" id="KW-1185">Reference proteome</keyword>
<keyword evidence="6" id="KW-0325">Glycoprotein</keyword>
<evidence type="ECO:0000256" key="10">
    <source>
        <dbReference type="SAM" id="SignalP"/>
    </source>
</evidence>
<evidence type="ECO:0000256" key="7">
    <source>
        <dbReference type="ARBA" id="ARBA00023277"/>
    </source>
</evidence>
<dbReference type="Gene3D" id="3.40.50.1700">
    <property type="entry name" value="Glycoside hydrolase family 3 C-terminal domain"/>
    <property type="match status" value="1"/>
</dbReference>
<dbReference type="Pfam" id="PF14310">
    <property type="entry name" value="Fn3-like"/>
    <property type="match status" value="1"/>
</dbReference>
<evidence type="ECO:0000256" key="2">
    <source>
        <dbReference type="ARBA" id="ARBA00004987"/>
    </source>
</evidence>
<comment type="similarity">
    <text evidence="3">Belongs to the glycosyl hydrolase 3 family.</text>
</comment>
<evidence type="ECO:0000313" key="12">
    <source>
        <dbReference type="EMBL" id="KAA8905769.1"/>
    </source>
</evidence>
<reference evidence="12 13" key="1">
    <citation type="submission" date="2019-09" db="EMBL/GenBank/DDBJ databases">
        <title>Draft genome of the ectomycorrhizal ascomycete Sphaerosporella brunnea.</title>
        <authorList>
            <consortium name="DOE Joint Genome Institute"/>
            <person name="Benucci G.M."/>
            <person name="Marozzi G."/>
            <person name="Antonielli L."/>
            <person name="Sanchez S."/>
            <person name="Marco P."/>
            <person name="Wang X."/>
            <person name="Falini L.B."/>
            <person name="Barry K."/>
            <person name="Haridas S."/>
            <person name="Lipzen A."/>
            <person name="Labutti K."/>
            <person name="Grigoriev I.V."/>
            <person name="Murat C."/>
            <person name="Martin F."/>
            <person name="Albertini E."/>
            <person name="Donnini D."/>
            <person name="Bonito G."/>
        </authorList>
    </citation>
    <scope>NUCLEOTIDE SEQUENCE [LARGE SCALE GENOMIC DNA]</scope>
    <source>
        <strain evidence="12 13">Sb_GMNB300</strain>
    </source>
</reference>
<keyword evidence="9" id="KW-0624">Polysaccharide degradation</keyword>
<dbReference type="GO" id="GO:0008422">
    <property type="term" value="F:beta-glucosidase activity"/>
    <property type="evidence" value="ECO:0007669"/>
    <property type="project" value="UniProtKB-EC"/>
</dbReference>
<feature type="signal peptide" evidence="10">
    <location>
        <begin position="1"/>
        <end position="20"/>
    </location>
</feature>
<dbReference type="PANTHER" id="PTHR42715:SF29">
    <property type="entry name" value="BETA-GLUCOSIDASE A-RELATED"/>
    <property type="match status" value="1"/>
</dbReference>
<protein>
    <recommendedName>
        <fullName evidence="4">beta-glucosidase</fullName>
        <ecNumber evidence="4">3.2.1.21</ecNumber>
    </recommendedName>
</protein>